<dbReference type="KEGG" id="pbh:AAW51_3161"/>
<dbReference type="SUPFAM" id="SSF53335">
    <property type="entry name" value="S-adenosyl-L-methionine-dependent methyltransferases"/>
    <property type="match status" value="1"/>
</dbReference>
<accession>A0A0G3BKE7</accession>
<dbReference type="InterPro" id="IPR013216">
    <property type="entry name" value="Methyltransf_11"/>
</dbReference>
<dbReference type="CDD" id="cd02440">
    <property type="entry name" value="AdoMet_MTases"/>
    <property type="match status" value="1"/>
</dbReference>
<protein>
    <submittedName>
        <fullName evidence="2">Methyltransferase</fullName>
    </submittedName>
</protein>
<dbReference type="EMBL" id="CP011371">
    <property type="protein sequence ID" value="AKJ29852.1"/>
    <property type="molecule type" value="Genomic_DNA"/>
</dbReference>
<feature type="domain" description="Methyltransferase type 11" evidence="1">
    <location>
        <begin position="40"/>
        <end position="130"/>
    </location>
</feature>
<keyword evidence="2" id="KW-0489">Methyltransferase</keyword>
<name>A0A0G3BKE7_9BURK</name>
<reference evidence="2 3" key="1">
    <citation type="submission" date="2015-05" db="EMBL/GenBank/DDBJ databases">
        <authorList>
            <person name="Tang B."/>
            <person name="Yu Y."/>
        </authorList>
    </citation>
    <scope>NUCLEOTIDE SEQUENCE [LARGE SCALE GENOMIC DNA]</scope>
    <source>
        <strain evidence="2 3">DSM 7029</strain>
    </source>
</reference>
<dbReference type="AlphaFoldDB" id="A0A0G3BKE7"/>
<proteinExistence type="predicted"/>
<dbReference type="GO" id="GO:0008757">
    <property type="term" value="F:S-adenosylmethionine-dependent methyltransferase activity"/>
    <property type="evidence" value="ECO:0007669"/>
    <property type="project" value="InterPro"/>
</dbReference>
<dbReference type="Gene3D" id="3.40.50.150">
    <property type="entry name" value="Vaccinia Virus protein VP39"/>
    <property type="match status" value="1"/>
</dbReference>
<dbReference type="Pfam" id="PF08241">
    <property type="entry name" value="Methyltransf_11"/>
    <property type="match status" value="1"/>
</dbReference>
<dbReference type="GO" id="GO:0032259">
    <property type="term" value="P:methylation"/>
    <property type="evidence" value="ECO:0007669"/>
    <property type="project" value="UniProtKB-KW"/>
</dbReference>
<sequence length="182" mass="20859">MRRQLGLPVVIDTADRQVLEGTILPHYANRADVQRVLFVGTRWYTQAYEARFAHAYYATLDIDPQAARYGSRQHHVTASASEADRHFEPNSFDLIVFNGVFGWGLNARDDVEAAVRAFARLLRAGGELVVGWNDVPRYRPFPFSEVLALQALQPLYFAPLHTQVLQLETDNRHRFEFFRKPG</sequence>
<gene>
    <name evidence="2" type="ORF">AAW51_3161</name>
</gene>
<dbReference type="STRING" id="413882.AAW51_3161"/>
<dbReference type="Proteomes" id="UP000035352">
    <property type="component" value="Chromosome"/>
</dbReference>
<dbReference type="InterPro" id="IPR029063">
    <property type="entry name" value="SAM-dependent_MTases_sf"/>
</dbReference>
<organism evidence="2 3">
    <name type="scientific">Caldimonas brevitalea</name>
    <dbReference type="NCBI Taxonomy" id="413882"/>
    <lineage>
        <taxon>Bacteria</taxon>
        <taxon>Pseudomonadati</taxon>
        <taxon>Pseudomonadota</taxon>
        <taxon>Betaproteobacteria</taxon>
        <taxon>Burkholderiales</taxon>
        <taxon>Sphaerotilaceae</taxon>
        <taxon>Caldimonas</taxon>
    </lineage>
</organism>
<keyword evidence="2" id="KW-0808">Transferase</keyword>
<keyword evidence="3" id="KW-1185">Reference proteome</keyword>
<evidence type="ECO:0000313" key="2">
    <source>
        <dbReference type="EMBL" id="AKJ29852.1"/>
    </source>
</evidence>
<evidence type="ECO:0000313" key="3">
    <source>
        <dbReference type="Proteomes" id="UP000035352"/>
    </source>
</evidence>
<evidence type="ECO:0000259" key="1">
    <source>
        <dbReference type="Pfam" id="PF08241"/>
    </source>
</evidence>